<organism evidence="1 2">
    <name type="scientific">Micromonas commoda (strain RCC299 / NOUM17 / CCMP2709)</name>
    <name type="common">Picoplanktonic green alga</name>
    <dbReference type="NCBI Taxonomy" id="296587"/>
    <lineage>
        <taxon>Eukaryota</taxon>
        <taxon>Viridiplantae</taxon>
        <taxon>Chlorophyta</taxon>
        <taxon>Mamiellophyceae</taxon>
        <taxon>Mamiellales</taxon>
        <taxon>Mamiellaceae</taxon>
        <taxon>Micromonas</taxon>
    </lineage>
</organism>
<gene>
    <name evidence="1" type="ORF">MICPUN_113347</name>
</gene>
<dbReference type="AlphaFoldDB" id="C1FGK5"/>
<dbReference type="OMA" id="EDECCEM"/>
<accession>C1FGK5</accession>
<dbReference type="KEGG" id="mis:MICPUN_113347"/>
<sequence length="235" mass="24951">MADPFKSDSGKRRSALTSAFEELALHTAALNDEDGFSAHVTYDAVGNVRVTENEQTLDPPVGSSLGRPTPLRGRAFNVPDDDDAEARSYGRQHGSSQGLNMLAASARSRGATQSTESVKMAYSWNPGTVLGGGGSEKPSVFATSRRVPIADRGESMHGTSGELARALAKVVVVHPPHEEEDECCEMTAGRTQRGSFSSLLLLEAQELFDTMETLGDSPEDEVIESANRVAVAAAN</sequence>
<keyword evidence="2" id="KW-1185">Reference proteome</keyword>
<dbReference type="RefSeq" id="XP_002508020.1">
    <property type="nucleotide sequence ID" value="XM_002507974.1"/>
</dbReference>
<proteinExistence type="predicted"/>
<dbReference type="InParanoid" id="C1FGK5"/>
<evidence type="ECO:0000313" key="2">
    <source>
        <dbReference type="Proteomes" id="UP000002009"/>
    </source>
</evidence>
<name>C1FGK5_MICCC</name>
<reference evidence="1 2" key="1">
    <citation type="journal article" date="2009" name="Science">
        <title>Green evolution and dynamic adaptations revealed by genomes of the marine picoeukaryotes Micromonas.</title>
        <authorList>
            <person name="Worden A.Z."/>
            <person name="Lee J.H."/>
            <person name="Mock T."/>
            <person name="Rouze P."/>
            <person name="Simmons M.P."/>
            <person name="Aerts A.L."/>
            <person name="Allen A.E."/>
            <person name="Cuvelier M.L."/>
            <person name="Derelle E."/>
            <person name="Everett M.V."/>
            <person name="Foulon E."/>
            <person name="Grimwood J."/>
            <person name="Gundlach H."/>
            <person name="Henrissat B."/>
            <person name="Napoli C."/>
            <person name="McDonald S.M."/>
            <person name="Parker M.S."/>
            <person name="Rombauts S."/>
            <person name="Salamov A."/>
            <person name="Von Dassow P."/>
            <person name="Badger J.H."/>
            <person name="Coutinho P.M."/>
            <person name="Demir E."/>
            <person name="Dubchak I."/>
            <person name="Gentemann C."/>
            <person name="Eikrem W."/>
            <person name="Gready J.E."/>
            <person name="John U."/>
            <person name="Lanier W."/>
            <person name="Lindquist E.A."/>
            <person name="Lucas S."/>
            <person name="Mayer K.F."/>
            <person name="Moreau H."/>
            <person name="Not F."/>
            <person name="Otillar R."/>
            <person name="Panaud O."/>
            <person name="Pangilinan J."/>
            <person name="Paulsen I."/>
            <person name="Piegu B."/>
            <person name="Poliakov A."/>
            <person name="Robbens S."/>
            <person name="Schmutz J."/>
            <person name="Toulza E."/>
            <person name="Wyss T."/>
            <person name="Zelensky A."/>
            <person name="Zhou K."/>
            <person name="Armbrust E.V."/>
            <person name="Bhattacharya D."/>
            <person name="Goodenough U.W."/>
            <person name="Van de Peer Y."/>
            <person name="Grigoriev I.V."/>
        </authorList>
    </citation>
    <scope>NUCLEOTIDE SEQUENCE [LARGE SCALE GENOMIC DNA]</scope>
    <source>
        <strain evidence="2">RCC299 / NOUM17</strain>
    </source>
</reference>
<dbReference type="GeneID" id="8245654"/>
<dbReference type="Proteomes" id="UP000002009">
    <property type="component" value="Chromosome 8"/>
</dbReference>
<dbReference type="OrthoDB" id="10664581at2759"/>
<evidence type="ECO:0000313" key="1">
    <source>
        <dbReference type="EMBL" id="ACO69278.1"/>
    </source>
</evidence>
<dbReference type="EMBL" id="CP001575">
    <property type="protein sequence ID" value="ACO69278.1"/>
    <property type="molecule type" value="Genomic_DNA"/>
</dbReference>
<protein>
    <submittedName>
        <fullName evidence="1">Uncharacterized protein</fullName>
    </submittedName>
</protein>